<evidence type="ECO:0000313" key="1">
    <source>
        <dbReference type="EMBL" id="OMO85760.1"/>
    </source>
</evidence>
<dbReference type="Proteomes" id="UP000187203">
    <property type="component" value="Unassembled WGS sequence"/>
</dbReference>
<protein>
    <submittedName>
        <fullName evidence="1">SCY1-like protein 2-like protein</fullName>
    </submittedName>
</protein>
<name>A0A1R3ITB4_9ROSI</name>
<accession>A0A1R3ITB4</accession>
<gene>
    <name evidence="1" type="ORF">COLO4_21457</name>
</gene>
<organism evidence="1 2">
    <name type="scientific">Corchorus olitorius</name>
    <dbReference type="NCBI Taxonomy" id="93759"/>
    <lineage>
        <taxon>Eukaryota</taxon>
        <taxon>Viridiplantae</taxon>
        <taxon>Streptophyta</taxon>
        <taxon>Embryophyta</taxon>
        <taxon>Tracheophyta</taxon>
        <taxon>Spermatophyta</taxon>
        <taxon>Magnoliopsida</taxon>
        <taxon>eudicotyledons</taxon>
        <taxon>Gunneridae</taxon>
        <taxon>Pentapetalae</taxon>
        <taxon>rosids</taxon>
        <taxon>malvids</taxon>
        <taxon>Malvales</taxon>
        <taxon>Malvaceae</taxon>
        <taxon>Grewioideae</taxon>
        <taxon>Apeibeae</taxon>
        <taxon>Corchorus</taxon>
    </lineage>
</organism>
<dbReference type="EMBL" id="AWUE01017671">
    <property type="protein sequence ID" value="OMO85760.1"/>
    <property type="molecule type" value="Genomic_DNA"/>
</dbReference>
<keyword evidence="2" id="KW-1185">Reference proteome</keyword>
<reference evidence="2" key="1">
    <citation type="submission" date="2013-09" db="EMBL/GenBank/DDBJ databases">
        <title>Corchorus olitorius genome sequencing.</title>
        <authorList>
            <person name="Alam M."/>
            <person name="Haque M.S."/>
            <person name="Islam M.S."/>
            <person name="Emdad E.M."/>
            <person name="Islam M.M."/>
            <person name="Ahmed B."/>
            <person name="Halim A."/>
            <person name="Hossen Q.M.M."/>
            <person name="Hossain M.Z."/>
            <person name="Ahmed R."/>
            <person name="Khan M.M."/>
            <person name="Islam R."/>
            <person name="Rashid M.M."/>
            <person name="Khan S.A."/>
            <person name="Rahman M.S."/>
            <person name="Alam M."/>
            <person name="Yahiya A.S."/>
            <person name="Khan M.S."/>
            <person name="Azam M.S."/>
            <person name="Haque T."/>
            <person name="Lashkar M.Z.H."/>
            <person name="Akhand A.I."/>
            <person name="Morshed G."/>
            <person name="Roy S."/>
            <person name="Uddin K.S."/>
            <person name="Rabeya T."/>
            <person name="Hossain A.S."/>
            <person name="Chowdhury A."/>
            <person name="Snigdha A.R."/>
            <person name="Mortoza M.S."/>
            <person name="Matin S.A."/>
            <person name="Hoque S.M.E."/>
            <person name="Islam M.K."/>
            <person name="Roy D.K."/>
            <person name="Haider R."/>
            <person name="Moosa M.M."/>
            <person name="Elias S.M."/>
            <person name="Hasan A.M."/>
            <person name="Jahan S."/>
            <person name="Shafiuddin M."/>
            <person name="Mahmood N."/>
            <person name="Shommy N.S."/>
        </authorList>
    </citation>
    <scope>NUCLEOTIDE SEQUENCE [LARGE SCALE GENOMIC DNA]</scope>
    <source>
        <strain evidence="2">cv. O-4</strain>
    </source>
</reference>
<sequence>MSARSSKIADESTSHTILRYPLPHAMINLSLNACSYVTTLEQTPRWAANPTNHLLFESLRRPPAPVMPGFPRATPSVLSLMTPAAGGFHPIKLVEEDGDVVGNRGLFRPNDDVIWNDDVVGLGNDGFRPIQRDDDGGIWNDNVVSNCIIFIFQALACLRRLEGFLGELGLG</sequence>
<evidence type="ECO:0000313" key="2">
    <source>
        <dbReference type="Proteomes" id="UP000187203"/>
    </source>
</evidence>
<dbReference type="AlphaFoldDB" id="A0A1R3ITB4"/>
<proteinExistence type="predicted"/>
<comment type="caution">
    <text evidence="1">The sequence shown here is derived from an EMBL/GenBank/DDBJ whole genome shotgun (WGS) entry which is preliminary data.</text>
</comment>